<keyword evidence="8" id="KW-0547">Nucleotide-binding</keyword>
<keyword evidence="7 16" id="KW-0548">Nucleotidyltransferase</keyword>
<evidence type="ECO:0000256" key="14">
    <source>
        <dbReference type="ARBA" id="ARBA00048721"/>
    </source>
</evidence>
<dbReference type="InterPro" id="IPR005248">
    <property type="entry name" value="NadD/NMNAT"/>
</dbReference>
<evidence type="ECO:0000313" key="17">
    <source>
        <dbReference type="Proteomes" id="UP000241986"/>
    </source>
</evidence>
<keyword evidence="6 16" id="KW-0808">Transferase</keyword>
<organism evidence="16 17">
    <name type="scientific">Aeromonas veronii</name>
    <dbReference type="NCBI Taxonomy" id="654"/>
    <lineage>
        <taxon>Bacteria</taxon>
        <taxon>Pseudomonadati</taxon>
        <taxon>Pseudomonadota</taxon>
        <taxon>Gammaproteobacteria</taxon>
        <taxon>Aeromonadales</taxon>
        <taxon>Aeromonadaceae</taxon>
        <taxon>Aeromonas</taxon>
    </lineage>
</organism>
<dbReference type="AlphaFoldDB" id="A0A2T4MZT0"/>
<evidence type="ECO:0000259" key="15">
    <source>
        <dbReference type="Pfam" id="PF01467"/>
    </source>
</evidence>
<dbReference type="Gene3D" id="3.40.50.620">
    <property type="entry name" value="HUPs"/>
    <property type="match status" value="1"/>
</dbReference>
<evidence type="ECO:0000256" key="9">
    <source>
        <dbReference type="ARBA" id="ARBA00022840"/>
    </source>
</evidence>
<evidence type="ECO:0000256" key="3">
    <source>
        <dbReference type="ARBA" id="ARBA00009014"/>
    </source>
</evidence>
<comment type="pathway">
    <text evidence="2">Cofactor biosynthesis; NAD(+) biosynthesis; deamido-NAD(+) from nicotinate D-ribonucleotide: step 1/1.</text>
</comment>
<reference evidence="16 17" key="1">
    <citation type="submission" date="2018-03" db="EMBL/GenBank/DDBJ databases">
        <title>Aeromonas veronii whole genome sequencing and analysis.</title>
        <authorList>
            <person name="Xie H."/>
            <person name="Liu T."/>
            <person name="Wang K."/>
        </authorList>
    </citation>
    <scope>NUCLEOTIDE SEQUENCE [LARGE SCALE GENOMIC DNA]</scope>
    <source>
        <strain evidence="16 17">XH.VA.1</strain>
    </source>
</reference>
<dbReference type="Pfam" id="PF01467">
    <property type="entry name" value="CTP_transf_like"/>
    <property type="match status" value="1"/>
</dbReference>
<dbReference type="PANTHER" id="PTHR39321">
    <property type="entry name" value="NICOTINATE-NUCLEOTIDE ADENYLYLTRANSFERASE-RELATED"/>
    <property type="match status" value="1"/>
</dbReference>
<evidence type="ECO:0000256" key="6">
    <source>
        <dbReference type="ARBA" id="ARBA00022679"/>
    </source>
</evidence>
<evidence type="ECO:0000256" key="13">
    <source>
        <dbReference type="ARBA" id="ARBA00033353"/>
    </source>
</evidence>
<comment type="catalytic activity">
    <reaction evidence="14">
        <text>nicotinate beta-D-ribonucleotide + ATP + H(+) = deamido-NAD(+) + diphosphate</text>
        <dbReference type="Rhea" id="RHEA:22860"/>
        <dbReference type="ChEBI" id="CHEBI:15378"/>
        <dbReference type="ChEBI" id="CHEBI:30616"/>
        <dbReference type="ChEBI" id="CHEBI:33019"/>
        <dbReference type="ChEBI" id="CHEBI:57502"/>
        <dbReference type="ChEBI" id="CHEBI:58437"/>
        <dbReference type="EC" id="2.7.7.18"/>
    </reaction>
</comment>
<dbReference type="GO" id="GO:0005524">
    <property type="term" value="F:ATP binding"/>
    <property type="evidence" value="ECO:0007669"/>
    <property type="project" value="UniProtKB-KW"/>
</dbReference>
<evidence type="ECO:0000256" key="5">
    <source>
        <dbReference type="ARBA" id="ARBA00022642"/>
    </source>
</evidence>
<dbReference type="GO" id="GO:0009435">
    <property type="term" value="P:NAD+ biosynthetic process"/>
    <property type="evidence" value="ECO:0007669"/>
    <property type="project" value="InterPro"/>
</dbReference>
<dbReference type="NCBIfam" id="NF006479">
    <property type="entry name" value="PRK08887.1"/>
    <property type="match status" value="1"/>
</dbReference>
<accession>A0A2T4MZT0</accession>
<dbReference type="GO" id="GO:0004515">
    <property type="term" value="F:nicotinate-nucleotide adenylyltransferase activity"/>
    <property type="evidence" value="ECO:0007669"/>
    <property type="project" value="UniProtKB-EC"/>
</dbReference>
<sequence>MTKEKQHMSKKVGILGAAFNPPSIGHEDLIKQALSYVDEVWLVPSYKHAFSKEMLPYEVRCELLVDFASDIGMPDAVIPMPLEHLIYSGGAVYTWDLLNYIESIKQPGDEIVFLMGPDNKDGWSRFYRSDDIMARWELFVAKEAKQVRSTMIRNAVASGSPYRGMVTQRVGEKIETLGLYRDSGNK</sequence>
<gene>
    <name evidence="16" type="ORF">DAA48_16115</name>
</gene>
<dbReference type="InterPro" id="IPR014729">
    <property type="entry name" value="Rossmann-like_a/b/a_fold"/>
</dbReference>
<keyword evidence="10" id="KW-0520">NAD</keyword>
<dbReference type="Proteomes" id="UP000241986">
    <property type="component" value="Unassembled WGS sequence"/>
</dbReference>
<evidence type="ECO:0000256" key="8">
    <source>
        <dbReference type="ARBA" id="ARBA00022741"/>
    </source>
</evidence>
<dbReference type="PANTHER" id="PTHR39321:SF3">
    <property type="entry name" value="PHOSPHOPANTETHEINE ADENYLYLTRANSFERASE"/>
    <property type="match status" value="1"/>
</dbReference>
<name>A0A2T4MZT0_AERVE</name>
<evidence type="ECO:0000256" key="2">
    <source>
        <dbReference type="ARBA" id="ARBA00005019"/>
    </source>
</evidence>
<dbReference type="EC" id="2.7.7.18" evidence="4"/>
<comment type="caution">
    <text evidence="16">The sequence shown here is derived from an EMBL/GenBank/DDBJ whole genome shotgun (WGS) entry which is preliminary data.</text>
</comment>
<dbReference type="InterPro" id="IPR004821">
    <property type="entry name" value="Cyt_trans-like"/>
</dbReference>
<comment type="function">
    <text evidence="1">Catalyzes the reversible adenylation of nicotinate mononucleotide (NaMN) to nicotinic acid adenine dinucleotide (NaAD).</text>
</comment>
<dbReference type="EMBL" id="PZKL01000037">
    <property type="protein sequence ID" value="PTH80089.1"/>
    <property type="molecule type" value="Genomic_DNA"/>
</dbReference>
<evidence type="ECO:0000256" key="1">
    <source>
        <dbReference type="ARBA" id="ARBA00002324"/>
    </source>
</evidence>
<keyword evidence="5" id="KW-0662">Pyridine nucleotide biosynthesis</keyword>
<dbReference type="SUPFAM" id="SSF52374">
    <property type="entry name" value="Nucleotidylyl transferase"/>
    <property type="match status" value="1"/>
</dbReference>
<keyword evidence="9" id="KW-0067">ATP-binding</keyword>
<protein>
    <recommendedName>
        <fullName evidence="4">nicotinate-nucleotide adenylyltransferase</fullName>
        <ecNumber evidence="4">2.7.7.18</ecNumber>
    </recommendedName>
    <alternativeName>
        <fullName evidence="13">Deamido-NAD(+) diphosphorylase</fullName>
    </alternativeName>
    <alternativeName>
        <fullName evidence="12">Deamido-NAD(+) pyrophosphorylase</fullName>
    </alternativeName>
    <alternativeName>
        <fullName evidence="11">Nicotinate mononucleotide adenylyltransferase</fullName>
    </alternativeName>
</protein>
<evidence type="ECO:0000256" key="11">
    <source>
        <dbReference type="ARBA" id="ARBA00031253"/>
    </source>
</evidence>
<evidence type="ECO:0000313" key="16">
    <source>
        <dbReference type="EMBL" id="PTH80089.1"/>
    </source>
</evidence>
<evidence type="ECO:0000256" key="4">
    <source>
        <dbReference type="ARBA" id="ARBA00012389"/>
    </source>
</evidence>
<comment type="similarity">
    <text evidence="3">Belongs to the NadD family.</text>
</comment>
<evidence type="ECO:0000256" key="10">
    <source>
        <dbReference type="ARBA" id="ARBA00023027"/>
    </source>
</evidence>
<proteinExistence type="inferred from homology"/>
<evidence type="ECO:0000256" key="12">
    <source>
        <dbReference type="ARBA" id="ARBA00033140"/>
    </source>
</evidence>
<evidence type="ECO:0000256" key="7">
    <source>
        <dbReference type="ARBA" id="ARBA00022695"/>
    </source>
</evidence>
<feature type="domain" description="Cytidyltransferase-like" evidence="15">
    <location>
        <begin position="15"/>
        <end position="154"/>
    </location>
</feature>